<accession>A0ABM1V9L4</accession>
<dbReference type="Gene3D" id="3.10.110.10">
    <property type="entry name" value="Ubiquitin Conjugating Enzyme"/>
    <property type="match status" value="1"/>
</dbReference>
<dbReference type="CDD" id="cd23808">
    <property type="entry name" value="UBCc_UBE2W"/>
    <property type="match status" value="1"/>
</dbReference>
<dbReference type="SUPFAM" id="SSF54495">
    <property type="entry name" value="UBC-like"/>
    <property type="match status" value="1"/>
</dbReference>
<reference evidence="3" key="2">
    <citation type="submission" date="2025-08" db="UniProtKB">
        <authorList>
            <consortium name="RefSeq"/>
        </authorList>
    </citation>
    <scope>IDENTIFICATION</scope>
</reference>
<dbReference type="GeneID" id="114076929"/>
<protein>
    <submittedName>
        <fullName evidence="3">Probable ubiquitin-conjugating enzyme E2 16</fullName>
    </submittedName>
</protein>
<evidence type="ECO:0000259" key="1">
    <source>
        <dbReference type="PROSITE" id="PS50127"/>
    </source>
</evidence>
<evidence type="ECO:0000313" key="2">
    <source>
        <dbReference type="Proteomes" id="UP000694930"/>
    </source>
</evidence>
<dbReference type="SMART" id="SM00212">
    <property type="entry name" value="UBCc"/>
    <property type="match status" value="1"/>
</dbReference>
<dbReference type="RefSeq" id="XP_027772432.1">
    <property type="nucleotide sequence ID" value="XM_027916631.1"/>
</dbReference>
<name>A0ABM1V9L4_SOLPN</name>
<dbReference type="Proteomes" id="UP000694930">
    <property type="component" value="Chromosome 4"/>
</dbReference>
<dbReference type="Pfam" id="PF00179">
    <property type="entry name" value="UQ_con"/>
    <property type="match status" value="1"/>
</dbReference>
<organism evidence="2 3">
    <name type="scientific">Solanum pennellii</name>
    <name type="common">Tomato</name>
    <name type="synonym">Lycopersicon pennellii</name>
    <dbReference type="NCBI Taxonomy" id="28526"/>
    <lineage>
        <taxon>Eukaryota</taxon>
        <taxon>Viridiplantae</taxon>
        <taxon>Streptophyta</taxon>
        <taxon>Embryophyta</taxon>
        <taxon>Tracheophyta</taxon>
        <taxon>Spermatophyta</taxon>
        <taxon>Magnoliopsida</taxon>
        <taxon>eudicotyledons</taxon>
        <taxon>Gunneridae</taxon>
        <taxon>Pentapetalae</taxon>
        <taxon>asterids</taxon>
        <taxon>lamiids</taxon>
        <taxon>Solanales</taxon>
        <taxon>Solanaceae</taxon>
        <taxon>Solanoideae</taxon>
        <taxon>Solaneae</taxon>
        <taxon>Solanum</taxon>
        <taxon>Solanum subgen. Lycopersicon</taxon>
    </lineage>
</organism>
<sequence>MSSSSDNHTVEPIGIDYTWAEDALIVPVPEEWFPIREIRNGNSIPCINITTIPELMMYIERYGTSFIMLVDDEFTPITSKERSNLLICARVHDIEYRSYFLDSVSQTSESDEEDPFTFKNLSALARSRLRREVEMWESDAPSGFRLHSSDTLKRWLIEMQDAPERLYAGETFQLQVDFPEHYPIEAPRVKFVPPAPLHPLIYSDGHIRSDAMIKWSPTMTVSSLCMFILCMLSNSTGKERPEDDDQHVSTCRSPNYGGFLPR</sequence>
<proteinExistence type="predicted"/>
<keyword evidence="2" id="KW-1185">Reference proteome</keyword>
<evidence type="ECO:0000313" key="3">
    <source>
        <dbReference type="RefSeq" id="XP_027772432.1"/>
    </source>
</evidence>
<dbReference type="PANTHER" id="PTHR24067">
    <property type="entry name" value="UBIQUITIN-CONJUGATING ENZYME E2"/>
    <property type="match status" value="1"/>
</dbReference>
<dbReference type="InterPro" id="IPR050113">
    <property type="entry name" value="Ub_conjugating_enzyme"/>
</dbReference>
<feature type="domain" description="UBC core" evidence="1">
    <location>
        <begin position="124"/>
        <end position="262"/>
    </location>
</feature>
<reference evidence="2" key="1">
    <citation type="journal article" date="2014" name="Nat. Genet.">
        <title>The genome of the stress-tolerant wild tomato species Solanum pennellii.</title>
        <authorList>
            <person name="Bolger A."/>
            <person name="Scossa F."/>
            <person name="Bolger M.E."/>
            <person name="Lanz C."/>
            <person name="Maumus F."/>
            <person name="Tohge T."/>
            <person name="Quesneville H."/>
            <person name="Alseekh S."/>
            <person name="Sorensen I."/>
            <person name="Lichtenstein G."/>
            <person name="Fich E.A."/>
            <person name="Conte M."/>
            <person name="Keller H."/>
            <person name="Schneeberger K."/>
            <person name="Schwacke R."/>
            <person name="Ofner I."/>
            <person name="Vrebalov J."/>
            <person name="Xu Y."/>
            <person name="Osorio S."/>
            <person name="Aflitos S.A."/>
            <person name="Schijlen E."/>
            <person name="Jimenez-Gomez J.M."/>
            <person name="Ryngajllo M."/>
            <person name="Kimura S."/>
            <person name="Kumar R."/>
            <person name="Koenig D."/>
            <person name="Headland L.R."/>
            <person name="Maloof J.N."/>
            <person name="Sinha N."/>
            <person name="van Ham R.C."/>
            <person name="Lankhorst R.K."/>
            <person name="Mao L."/>
            <person name="Vogel A."/>
            <person name="Arsova B."/>
            <person name="Panstruga R."/>
            <person name="Fei Z."/>
            <person name="Rose J.K."/>
            <person name="Zamir D."/>
            <person name="Carrari F."/>
            <person name="Giovannoni J.J."/>
            <person name="Weigel D."/>
            <person name="Usadel B."/>
            <person name="Fernie A.R."/>
        </authorList>
    </citation>
    <scope>NUCLEOTIDE SEQUENCE [LARGE SCALE GENOMIC DNA]</scope>
    <source>
        <strain evidence="2">cv. LA0716</strain>
    </source>
</reference>
<dbReference type="InterPro" id="IPR000608">
    <property type="entry name" value="UBC"/>
</dbReference>
<dbReference type="InterPro" id="IPR016135">
    <property type="entry name" value="UBQ-conjugating_enzyme/RWD"/>
</dbReference>
<gene>
    <name evidence="3" type="primary">LOC114076929</name>
</gene>
<dbReference type="PROSITE" id="PS50127">
    <property type="entry name" value="UBC_2"/>
    <property type="match status" value="1"/>
</dbReference>